<dbReference type="GO" id="GO:0009063">
    <property type="term" value="P:amino acid catabolic process"/>
    <property type="evidence" value="ECO:0007669"/>
    <property type="project" value="InterPro"/>
</dbReference>
<dbReference type="SUPFAM" id="SSF54826">
    <property type="entry name" value="Enolase N-terminal domain-like"/>
    <property type="match status" value="1"/>
</dbReference>
<evidence type="ECO:0000256" key="3">
    <source>
        <dbReference type="ARBA" id="ARBA00022842"/>
    </source>
</evidence>
<dbReference type="GO" id="GO:0016836">
    <property type="term" value="F:hydro-lyase activity"/>
    <property type="evidence" value="ECO:0007669"/>
    <property type="project" value="TreeGrafter"/>
</dbReference>
<dbReference type="KEGG" id="spue:AB5L97_15190"/>
<dbReference type="SMART" id="SM00922">
    <property type="entry name" value="MR_MLE"/>
    <property type="match status" value="1"/>
</dbReference>
<dbReference type="InterPro" id="IPR036849">
    <property type="entry name" value="Enolase-like_C_sf"/>
</dbReference>
<dbReference type="Pfam" id="PF02746">
    <property type="entry name" value="MR_MLE_N"/>
    <property type="match status" value="1"/>
</dbReference>
<dbReference type="Gene3D" id="3.20.20.120">
    <property type="entry name" value="Enolase-like C-terminal domain"/>
    <property type="match status" value="1"/>
</dbReference>
<comment type="cofactor">
    <cofactor evidence="1">
        <name>Mg(2+)</name>
        <dbReference type="ChEBI" id="CHEBI:18420"/>
    </cofactor>
</comment>
<gene>
    <name evidence="5" type="ORF">AB5L97_15190</name>
</gene>
<dbReference type="PROSITE" id="PS00908">
    <property type="entry name" value="MR_MLE_1"/>
    <property type="match status" value="1"/>
</dbReference>
<dbReference type="InterPro" id="IPR013342">
    <property type="entry name" value="Mandelate_racemase_C"/>
</dbReference>
<dbReference type="SUPFAM" id="SSF51604">
    <property type="entry name" value="Enolase C-terminal domain-like"/>
    <property type="match status" value="1"/>
</dbReference>
<evidence type="ECO:0000313" key="5">
    <source>
        <dbReference type="EMBL" id="XDP44602.1"/>
    </source>
</evidence>
<dbReference type="AlphaFoldDB" id="A0AB39L0V1"/>
<dbReference type="SFLD" id="SFLDS00001">
    <property type="entry name" value="Enolase"/>
    <property type="match status" value="1"/>
</dbReference>
<evidence type="ECO:0000256" key="2">
    <source>
        <dbReference type="ARBA" id="ARBA00022723"/>
    </source>
</evidence>
<sequence>MSAAREPVLASLRTRLLVPRLPRPWGPDVPEVHVIVVEVEDSHGNRGTGFSWTPTIGAGAVQSLLDADISRAALGGPTHPEAVWEVLWRHLHEAGGGGLTTIALAGLDLALWDLTARRLGEPIAGLLGRRRASMPAYGSGVNLHYSLEELLEQVQRWIAAGYGAVKIKVGKPEIEEDVERVAAVRKALGPGRRLMVDANQRWDLPTARRAVAALEPYGLHWLEEPLRAEDLDGHVQLRRSVSVPIAVGENLHTLQRFREYVAAGACDVIQPNIIRVGGITPFRRIAALAQSGSVELAPHLLTDLSAQLAATLPGAVHIEEVEDTSFETLGLLAAPSPVIRKGATIHLEPAPGLGLEFVERLAADEPHLPHAAHTSGVPA</sequence>
<dbReference type="Gene3D" id="3.30.390.10">
    <property type="entry name" value="Enolase-like, N-terminal domain"/>
    <property type="match status" value="1"/>
</dbReference>
<dbReference type="InterPro" id="IPR013341">
    <property type="entry name" value="Mandelate_racemase_N_dom"/>
</dbReference>
<dbReference type="InterPro" id="IPR018110">
    <property type="entry name" value="Mandel_Rmase/mucon_lact_enz_CS"/>
</dbReference>
<dbReference type="PROSITE" id="PS00909">
    <property type="entry name" value="MR_MLE_2"/>
    <property type="match status" value="1"/>
</dbReference>
<dbReference type="InterPro" id="IPR046945">
    <property type="entry name" value="RHMD-like"/>
</dbReference>
<dbReference type="Pfam" id="PF13378">
    <property type="entry name" value="MR_MLE_C"/>
    <property type="match status" value="1"/>
</dbReference>
<keyword evidence="2" id="KW-0479">Metal-binding</keyword>
<evidence type="ECO:0000256" key="1">
    <source>
        <dbReference type="ARBA" id="ARBA00001946"/>
    </source>
</evidence>
<dbReference type="GO" id="GO:0000287">
    <property type="term" value="F:magnesium ion binding"/>
    <property type="evidence" value="ECO:0007669"/>
    <property type="project" value="TreeGrafter"/>
</dbReference>
<feature type="domain" description="Mandelate racemase/muconate lactonizing enzyme C-terminal" evidence="4">
    <location>
        <begin position="147"/>
        <end position="244"/>
    </location>
</feature>
<proteinExistence type="predicted"/>
<evidence type="ECO:0000259" key="4">
    <source>
        <dbReference type="SMART" id="SM00922"/>
    </source>
</evidence>
<name>A0AB39L0V1_9MICC</name>
<dbReference type="InterPro" id="IPR029017">
    <property type="entry name" value="Enolase-like_N"/>
</dbReference>
<dbReference type="PANTHER" id="PTHR13794">
    <property type="entry name" value="ENOLASE SUPERFAMILY, MANDELATE RACEMASE"/>
    <property type="match status" value="1"/>
</dbReference>
<organism evidence="5">
    <name type="scientific">Sinomonas puerhi</name>
    <dbReference type="NCBI Taxonomy" id="3238584"/>
    <lineage>
        <taxon>Bacteria</taxon>
        <taxon>Bacillati</taxon>
        <taxon>Actinomycetota</taxon>
        <taxon>Actinomycetes</taxon>
        <taxon>Micrococcales</taxon>
        <taxon>Micrococcaceae</taxon>
        <taxon>Sinomonas</taxon>
    </lineage>
</organism>
<dbReference type="RefSeq" id="WP_369045282.1">
    <property type="nucleotide sequence ID" value="NZ_CP163302.1"/>
</dbReference>
<reference evidence="5" key="1">
    <citation type="submission" date="2024-07" db="EMBL/GenBank/DDBJ databases">
        <authorList>
            <person name="fu j."/>
        </authorList>
    </citation>
    <scope>NUCLEOTIDE SEQUENCE</scope>
    <source>
        <strain evidence="5">P10A9</strain>
    </source>
</reference>
<dbReference type="GO" id="GO:0016052">
    <property type="term" value="P:carbohydrate catabolic process"/>
    <property type="evidence" value="ECO:0007669"/>
    <property type="project" value="TreeGrafter"/>
</dbReference>
<dbReference type="PANTHER" id="PTHR13794:SF58">
    <property type="entry name" value="MITOCHONDRIAL ENOLASE SUPERFAMILY MEMBER 1"/>
    <property type="match status" value="1"/>
</dbReference>
<protein>
    <submittedName>
        <fullName evidence="5">Mandelate racemase/muconate lactonizing enzyme family protein</fullName>
    </submittedName>
</protein>
<dbReference type="InterPro" id="IPR029065">
    <property type="entry name" value="Enolase_C-like"/>
</dbReference>
<keyword evidence="3" id="KW-0460">Magnesium</keyword>
<accession>A0AB39L0V1</accession>
<dbReference type="EMBL" id="CP163302">
    <property type="protein sequence ID" value="XDP44602.1"/>
    <property type="molecule type" value="Genomic_DNA"/>
</dbReference>
<dbReference type="CDD" id="cd03316">
    <property type="entry name" value="MR_like"/>
    <property type="match status" value="1"/>
</dbReference>